<gene>
    <name evidence="4" type="ORF">GCM10007415_12570</name>
</gene>
<keyword evidence="5" id="KW-1185">Reference proteome</keyword>
<name>A0A917HJS7_9SPHI</name>
<sequence>MYDTYGCIIRGDTTQRQLALVFTADEYGAGAPFILDALNDDQIKGSFFLTGNYLRDAGNAKAIKRMVADGHYLGPHSDRHLLYCDWENRDSLLVSREVFDADLRANYTEMAKWGIDRSEALFFMPPYEWYNRRIVEWTEEQGGQLVNFTPGLRTAADYTYPEMGDRYMDSGKLYEQLLAYEAQHPSGLNGFIVLIHLGTDPRRMDKFYHRLPELIETLTLKGYVFKRIDKLFQ</sequence>
<evidence type="ECO:0000256" key="1">
    <source>
        <dbReference type="ARBA" id="ARBA00022723"/>
    </source>
</evidence>
<comment type="caution">
    <text evidence="4">The sequence shown here is derived from an EMBL/GenBank/DDBJ whole genome shotgun (WGS) entry which is preliminary data.</text>
</comment>
<evidence type="ECO:0000259" key="3">
    <source>
        <dbReference type="PROSITE" id="PS51677"/>
    </source>
</evidence>
<dbReference type="GO" id="GO:0046872">
    <property type="term" value="F:metal ion binding"/>
    <property type="evidence" value="ECO:0007669"/>
    <property type="project" value="UniProtKB-KW"/>
</dbReference>
<proteinExistence type="predicted"/>
<dbReference type="Proteomes" id="UP000660862">
    <property type="component" value="Unassembled WGS sequence"/>
</dbReference>
<dbReference type="Pfam" id="PF01522">
    <property type="entry name" value="Polysacc_deac_1"/>
    <property type="match status" value="1"/>
</dbReference>
<dbReference type="RefSeq" id="WP_188505040.1">
    <property type="nucleotide sequence ID" value="NZ_BMER01000001.1"/>
</dbReference>
<dbReference type="PROSITE" id="PS51677">
    <property type="entry name" value="NODB"/>
    <property type="match status" value="1"/>
</dbReference>
<dbReference type="InterPro" id="IPR050248">
    <property type="entry name" value="Polysacc_deacetylase_ArnD"/>
</dbReference>
<evidence type="ECO:0000256" key="2">
    <source>
        <dbReference type="ARBA" id="ARBA00022801"/>
    </source>
</evidence>
<dbReference type="EMBL" id="BMER01000001">
    <property type="protein sequence ID" value="GGG81409.1"/>
    <property type="molecule type" value="Genomic_DNA"/>
</dbReference>
<dbReference type="InterPro" id="IPR011330">
    <property type="entry name" value="Glyco_hydro/deAcase_b/a-brl"/>
</dbReference>
<accession>A0A917HJS7</accession>
<dbReference type="CDD" id="cd10917">
    <property type="entry name" value="CE4_NodB_like_6s_7s"/>
    <property type="match status" value="1"/>
</dbReference>
<dbReference type="InterPro" id="IPR002509">
    <property type="entry name" value="NODB_dom"/>
</dbReference>
<protein>
    <recommendedName>
        <fullName evidence="3">NodB homology domain-containing protein</fullName>
    </recommendedName>
</protein>
<dbReference type="PANTHER" id="PTHR10587:SF133">
    <property type="entry name" value="CHITIN DEACETYLASE 1-RELATED"/>
    <property type="match status" value="1"/>
</dbReference>
<reference evidence="4" key="2">
    <citation type="submission" date="2020-09" db="EMBL/GenBank/DDBJ databases">
        <authorList>
            <person name="Sun Q."/>
            <person name="Zhou Y."/>
        </authorList>
    </citation>
    <scope>NUCLEOTIDE SEQUENCE</scope>
    <source>
        <strain evidence="4">CGMCC 1.12195</strain>
    </source>
</reference>
<dbReference type="PANTHER" id="PTHR10587">
    <property type="entry name" value="GLYCOSYL TRANSFERASE-RELATED"/>
    <property type="match status" value="1"/>
</dbReference>
<dbReference type="GO" id="GO:0016810">
    <property type="term" value="F:hydrolase activity, acting on carbon-nitrogen (but not peptide) bonds"/>
    <property type="evidence" value="ECO:0007669"/>
    <property type="project" value="InterPro"/>
</dbReference>
<dbReference type="Gene3D" id="3.20.20.370">
    <property type="entry name" value="Glycoside hydrolase/deacetylase"/>
    <property type="match status" value="1"/>
</dbReference>
<dbReference type="SUPFAM" id="SSF88713">
    <property type="entry name" value="Glycoside hydrolase/deacetylase"/>
    <property type="match status" value="1"/>
</dbReference>
<dbReference type="GO" id="GO:0016020">
    <property type="term" value="C:membrane"/>
    <property type="evidence" value="ECO:0007669"/>
    <property type="project" value="TreeGrafter"/>
</dbReference>
<keyword evidence="1" id="KW-0479">Metal-binding</keyword>
<organism evidence="4 5">
    <name type="scientific">Parapedobacter pyrenivorans</name>
    <dbReference type="NCBI Taxonomy" id="1305674"/>
    <lineage>
        <taxon>Bacteria</taxon>
        <taxon>Pseudomonadati</taxon>
        <taxon>Bacteroidota</taxon>
        <taxon>Sphingobacteriia</taxon>
        <taxon>Sphingobacteriales</taxon>
        <taxon>Sphingobacteriaceae</taxon>
        <taxon>Parapedobacter</taxon>
    </lineage>
</organism>
<evidence type="ECO:0000313" key="4">
    <source>
        <dbReference type="EMBL" id="GGG81409.1"/>
    </source>
</evidence>
<reference evidence="4" key="1">
    <citation type="journal article" date="2014" name="Int. J. Syst. Evol. Microbiol.">
        <title>Complete genome sequence of Corynebacterium casei LMG S-19264T (=DSM 44701T), isolated from a smear-ripened cheese.</title>
        <authorList>
            <consortium name="US DOE Joint Genome Institute (JGI-PGF)"/>
            <person name="Walter F."/>
            <person name="Albersmeier A."/>
            <person name="Kalinowski J."/>
            <person name="Ruckert C."/>
        </authorList>
    </citation>
    <scope>NUCLEOTIDE SEQUENCE</scope>
    <source>
        <strain evidence="4">CGMCC 1.12195</strain>
    </source>
</reference>
<feature type="domain" description="NodB homology" evidence="3">
    <location>
        <begin position="16"/>
        <end position="226"/>
    </location>
</feature>
<keyword evidence="2" id="KW-0378">Hydrolase</keyword>
<dbReference type="AlphaFoldDB" id="A0A917HJS7"/>
<dbReference type="GO" id="GO:0005975">
    <property type="term" value="P:carbohydrate metabolic process"/>
    <property type="evidence" value="ECO:0007669"/>
    <property type="project" value="InterPro"/>
</dbReference>
<evidence type="ECO:0000313" key="5">
    <source>
        <dbReference type="Proteomes" id="UP000660862"/>
    </source>
</evidence>